<sequence>MLPELFVTADRGDAYHSRVINIALDLEKGSTLQSESARFQVGKASEVFEAQRAEHMAWLEPDSAAGASLGASADLNGDGLAELLVGVPSFSSALGASTGALVSISWTPLTEKSIVELGADGFVPDAELRMVNTGTSIGPGNGGLPTTAFDSARSHKELFGSTTHVTCDLDKDGVRDMFVTAPGFDYLPTDPSTNVDEGAVFVLLMHANNTVKAWNTIRIANDGPNGEDGVNLECSSAFGFCASAKLGSRSVKTIGDLDRDGNCEVAVSMSYRPDTLQGQRSGVIVLFMNQLMADASGKAVAARAGGKLVRQVTEIVSQESASLGHAIAAPGDVDGDGIEDLVVGAPQEEDPESGGVFIWALRSDASIKTLGHFTSRTGGFTELLMPGGHFGFDMHEMEPLCHTTEGSLHPSLIVGSPFDQRYGTNMGRAHTVKLAADLQVKEFHVVDRIACGVTDFTSHALWGYAFAPLADVNGDGAQDIAILARDVDSIFVLLLNRFGACISSNALAFKAFSRAADAAHSFPGWASLSSSKLEGISPAPSLVLGDVTKPLWGKSSNALWVADVDWQDPIRNNWATGMTHMLGVVSTRLNRIVKKVGATTAMVTFSNTAVDFIGYDTQTVFPSTSRHLVQGVKYMGDWDGDGNADIVFGASFASHYFDKSGAAFVVLLDDNGEWGEFGAGQHGAAFKTAVLANNQGGFGTDWPEWSRGGYSFATQLDLNGDGTDDLVSSMPGYAQVHPFSGGLMFITLSKNGHIPWRRSHVVVTPHTMGAMTGKSYPSCYRAYGSLGYGIENAGDLDNDGMPDIIATAGDSHISQGALFVFFLQRSTSDFFVKDWVELASADTDINGVTAPSGIGNPYSRIARFSASSDVFGDGNPDFAIGAAYFDMAGLTNTGAVWVISVGDKGTAVKHSKLISKGMNGGPTTLKSSGRFGSGVATIPDQDGDGLEDLLVGEIGFDAVANKYTYTGAIYQIYMNQDGSAKPDFQVVSPSTDAGKGKLGLLADSSLCGAGVAAFPLPAASCFSNVLTLNHPTWETDTPKRQTMSVRLMPRRGSTLAAGGPAWRIQDSQNYAYASLSLATPQAQVVWAVVNGQQRKVGTFACDLASVAAAEQQQLAKIQVTTWSSGLHQVFCGQAAVSSGKPTAEFEDSSLQLGNGVGLWASEHGGNVDFDDFSLEDSCPSDTSCGNLMAGQTCAFSCSSGFRLVPGTDSLRQCSTAGNWQGSELECAASPPTFEAEQPPFIREVPERSAPGSPIGKAFEASTGASRTAALWRIVSGNGPDDDWFVIGRFDGQLRVNRVELKFAQQNEYVLRVGVSPDGDLNAEVIADAIIRVTDVNDPPVWASDAPELEMPEDTGVGSLAGASLLSLVSDADGDTSTFVIVSGDSKGQFEIDAATSRIRVRKLLDYETSAFAQLRIRATDERDEALFADAIVRIAVKDANEPPRFVQTSGEISELAEGRDLSSVNSSELVLRTQPLATDDDAGQHLSYSLFDADGFQSNVFAVGADESGALRLTVRPEHAALLDFEATPTLRLKIRASDDADPPLHADASVVVRVTDLNEAPVVSWPIAPLPVPENAAVGTVVHTFQASDPDAGQQLSWSVGRQSVAGAFRVVSGAVEVASASSLDFEGGLSMPLWVEVTVADNGVPRISATRNVTVVLADVNEAPSVIAGQSFKISEDSPVGAIVGTIAVSDPDAGDAGNHTLLVTGDQSTFTDVAGSLQLVVGELGALDFETKPSHRVDVKVIDNGGLWGTGSVVVSVTDANEPPVFAWASVAASLGQDSEAGTEVVRLQVSDPDAGDAVSVSIQSGDGDGDFAVDSKGTLTVKHVGGGMTAGLRRLRVQAADKAGLSSSCTVQVTVVEQNDPPTASDAVRSVPENAAVGTLVGNPISATDDNGDAVRFSFDVEQPAFAIDSVTGQIKVASSKALDFEATPSLSLRVRVTDDAPQPLSVTITVVVSLVGVNEAPSLTSGSVNFEQAATHSLTVRVTDAAGLTGEGSDAGSVLAFSLVATEPAEACWASSPVIRNSVAWSPYLVDATADDANVRVVTAYVDATDDVQLVLRAQGATEAPASPTGDHYVVHMRTAASAQAGSRVKRCSGVPALCTELASSEVGLVGQSHNGALGMVWVAVQRTDQGTARILVGAGAFDRTSLTDDSHALLAVDADPITVTRVGVLTTADGTRFTGVCHASSSASATARFTVDGDTGSVRVREGAPALDFESASTFGMLVRVTDNGQPERSSVGVLTIQLEDVNESPAQAWAVLDHEPEPLLELRVLATDSGAPPASSSGLVAIVVTDVNEAPRWDAATLTRSVEENSAAGARVGAPLFATDPDVADSLSYDIVAGGDEATFVLDPATPGQLLVAPGAVLDFESLAIYTVVVRATDKGGLASAASITVVLVDLNERPQIAAATRSVPENSPSKTNVGVAIAASDPDRGQALSFAITSGPAGLFTIDPCSGQLQVQQGASLDHEGTPQWTLTVTVTDDGSPTPLSASAQVVATDSKGLSATARVVVMSASQSIVVRVRDVNEAPTFGFVSRRVEVSEGASPGASVLSGASLGASDPETPDASDLKFAILSGNQQGLWSMDAVGGDIRFAQSNPRALDFESAPRQSTLVVSVTDNGAPDGLKRSGTATLQMIVLDVNEPPAVVLPVAGLEVRENSAPGASAGSVSCADVDASDQSGLALALVAQEAIPGTSGVLPFVIDAGTGVLRVSPGAGGALLDAESKATYELQLQCTDNLGLVSETKSASVRIVDVNEAPVCAGPLSFSAAKGVKAMVGTPLGAVCSDPDSGDTLVFAIHPSSQAAAPAFAVDATSGQLRVHDVSGTGAGSVNDASARFALNVTVADKQGLATVVHVLVQMTDTNDPPVFGASVPRMLSVPESSTDGFIVALLQATDEDFASDQSHRLTYSLAPTGRSVNRPFPFAVTTTQGSSALGAGQIVLRLQGSGLAGLDFEGAQSEFDAIVTATDNGTPQLSASVVVTIRVADAAEPPTFDALVAESSPDVDAATGLPVIRAFVPEGLRKGAIAFSVTATDPDAASQGHLEWAIAAPTSLFSEHFTLDPASGAVAAASDIDFEAIAPRAGVGLASGHALSVTVTVGDVNEAASMRTSAVLRVSVTDVNEPPVVAASTALEVAEDATSGAVVGTVPATDPDSGSRGQLRFRINGSAAGDGASFRIDQLSGAVSIASAGLDWEDRPEYRFQVLIQDGDSVEPLQVATMVTISVSNVNDVQVTALRLDPTENPCTSSPCAEGSLADMVPRPSLASLSSTGIFFSPLGGAAVQLVGTGIGFTASRLEREGLTMADVKVAVTYGPTATEYVAQDCRVVAAGSVVQCRTVAAWGGSHKWRLEVTQVGSTPLNHACEAPLTTSAMPPEITSVTVSEHSGQLPAGQLPTYGGASFTVEGSGFGPKASVISLLLGGADGRRFVAESCAVTDGTQQRAMCATAPAGHGRNLGFTVVASGLPSAVFQSAVSYAPPVITSVAVKDQVTSSASQSTLRTRGGQVLVVSGSQLSDGAFPEELELRYGDGSGGSRRFQATQCRVTKPHTEMQCMSVAGVGFGLGVQVQVGGQWSEPSAATLAYASPIVSSVSGAGALASVTAGGETLSVVGDNFGPADTSLASVVVRYGPAANPGKYTAHSCRYGAANTEIVCLTAPGTGRAHALSVTVASQTSALLAGAVSYEPPVVAFYEGAGSLGAATDGMQEVLVTGRNFGPLGHGAIDVVVYRQPSGAAEGLTPTDLTTLASTSSQWSNWTDVPSLDTEQFVFRAASCRVSVAHVQLSCLTAEGAGRGMQWATVVDGQASTVPSTSYGAPRLVSISGLGTDGATTDGGEEVALRGANFGPSFELLDGGAAGFLSSVTYGPSRREYVAQGCRLASHSEIRCRTSAGVGRGHRWRVVVGGQETADYRDTVEARAAGLVLDYASPVLSSVSPLTGTTEGGFTLHLSGTNLGLSDARRASSGEAVMTVLFGDLQVPVVAQSTDGQGRHSADVYVPESDGGARDVQVRLIDPAGRETLSNALVFAFGPPTLSQDLNVVQALDGKFNVTATGTNFGLAPRILANGIPTENCAVIVPHRQVTCQFVGGSGDFSIITRSGFVSNSVFFDFISPSFLVGDASSRPLLDTQGGTVIRVEGLNWQTDPSRINVTVGGAPCPIMPLESPVIVLEDETVSRFSLECRAPPGQGQGVPVVITRGGQASLPDFAWSYAPPSLASVDPAASLPTTGGRITIRGSNFGISGVVLLPGISVQVESWSHDTIVALVDAGEGAALSLEVDVAQQRSAPLPFSFAPPLITQAPATGPTVGQAGALIVGANFGVSMPTVSLVRDLPGADGALQSLRCPVVSFDHSQLVVNLPEGTGTGWRLVVTAAGQEPVAPPPFDFDRPELVRIDHDPLMGLPTSGGVEITALGANLGPSGAVLFLRAFGDSNPLSGYQATWLRQTHANATFALPEGQGSTLEAVLTVDGQHSDPLPFAFDAPRIDSLLLPDQVPTEGTWRSRDPIRRDVVTIMGSSFGVQSTQRTEVRILPAAANVSAPFAAISPDDFRKGVACTLSVEPDPLALGQYKETESGVRNYGHGMIRAGIPEGYGRDLRLVVSVGGRLSNAVLFSYDPPMVAAVLPNVPTAATCPQTNAALGTCAVARPQGQSIRLTGRNFGETPPLDGELGIRIGGLPCSVQSWNRDATLGGRPYLTCSIPWDTVGVKNLTVEVALQEIEPWTAAEGLLATECAAGAYGVEGEHCLECPAGASCEGGSADPVSLPGWFDVRPGLGANGTDKVDDALCPAQRRVLSARDFCFRPMPCEPKEACIGASLCATGYSGERCSQCEPGRFYRINGLCERCPDSPGLIVALFVVVALAACVAGYVLNQKSVNVGLLAVGVDYFQVLAIFARTRVRWPAFVRDLFRWLSAFNLNLELAAPECVLPEMTFALKWFMTMLLPLAAVIVLGLTFGAQVLYKRVVMGRRDWRELTSHLDPLVAVMVVVGVFLYLVLSRMTLDVFNCAPTDPPDGDNLYMSGMLDVVCFQSETHLLLFPFAVTAAVLYVAGFPAFVFMFVRRNLYKVKYDQILRARGISPSSKLMPPQIKAFRARWHRLYYLYRPGKAYWLVVILARKFLVAFTALAFRSTPTYQLAASIVVLFAAFTLQVRHSPYMSLSDHDAVASQFRDFTDPANIKAEGTLQLAIRSNMDDFEQSFEAEGKRGAAGKWRAAASEIGKASSALKARATTAIAEQLVNYNAVEIGLLGCGILVNLAGIMFLSERFADSYNGYYQAEYDTLAVVVGLVIFSSLVFFVGTLAVEVMHVAAPATAARVFGVCVSTKRLDKRLARAGSKRDPMGSAGTASMAPLQQEGSREPSRGGTFEMVNNPASSIEALRQSHAEQLSGSRSSPSKAKRCDEASSSHRISFDAARAPTSAEEQTASHSGWSPVSFDPTKP</sequence>
<feature type="compositionally biased region" description="Low complexity" evidence="8">
    <location>
        <begin position="2547"/>
        <end position="2562"/>
    </location>
</feature>
<feature type="repeat" description="FG-GAP" evidence="7">
    <location>
        <begin position="916"/>
        <end position="981"/>
    </location>
</feature>
<dbReference type="GO" id="GO:0007156">
    <property type="term" value="P:homophilic cell adhesion via plasma membrane adhesion molecules"/>
    <property type="evidence" value="ECO:0007669"/>
    <property type="project" value="InterPro"/>
</dbReference>
<keyword evidence="2" id="KW-0732">Signal</keyword>
<evidence type="ECO:0000256" key="3">
    <source>
        <dbReference type="ARBA" id="ARBA00022737"/>
    </source>
</evidence>
<dbReference type="SUPFAM" id="SSF57535">
    <property type="entry name" value="Complement control module/SCR domain"/>
    <property type="match status" value="1"/>
</dbReference>
<dbReference type="InterPro" id="IPR035976">
    <property type="entry name" value="Sushi/SCR/CCP_sf"/>
</dbReference>
<feature type="transmembrane region" description="Helical" evidence="9">
    <location>
        <begin position="4846"/>
        <end position="4865"/>
    </location>
</feature>
<feature type="transmembrane region" description="Helical" evidence="9">
    <location>
        <begin position="5231"/>
        <end position="5254"/>
    </location>
</feature>
<dbReference type="SMART" id="SM00429">
    <property type="entry name" value="IPT"/>
    <property type="match status" value="2"/>
</dbReference>
<protein>
    <submittedName>
        <fullName evidence="12">Uncharacterized protein</fullName>
    </submittedName>
</protein>
<reference evidence="12 13" key="1">
    <citation type="submission" date="2019-07" db="EMBL/GenBank/DDBJ databases">
        <title>Genomes of Cafeteria roenbergensis.</title>
        <authorList>
            <person name="Fischer M.G."/>
            <person name="Hackl T."/>
            <person name="Roman M."/>
        </authorList>
    </citation>
    <scope>NUCLEOTIDE SEQUENCE [LARGE SCALE GENOMIC DNA]</scope>
    <source>
        <strain evidence="12 13">BVI</strain>
    </source>
</reference>
<dbReference type="Gene3D" id="2.60.40.60">
    <property type="entry name" value="Cadherins"/>
    <property type="match status" value="17"/>
</dbReference>
<name>A0A5A8C7K1_CAFRO</name>
<feature type="domain" description="Cadherin" evidence="10">
    <location>
        <begin position="2263"/>
        <end position="2304"/>
    </location>
</feature>
<dbReference type="Pfam" id="PF17803">
    <property type="entry name" value="Cadherin_4"/>
    <property type="match status" value="1"/>
</dbReference>
<dbReference type="InterPro" id="IPR015919">
    <property type="entry name" value="Cadherin-like_sf"/>
</dbReference>
<evidence type="ECO:0000259" key="11">
    <source>
        <dbReference type="PROSITE" id="PS50923"/>
    </source>
</evidence>
<dbReference type="SMART" id="SM00191">
    <property type="entry name" value="Int_alpha"/>
    <property type="match status" value="8"/>
</dbReference>
<feature type="domain" description="Cadherin" evidence="10">
    <location>
        <begin position="3020"/>
        <end position="3129"/>
    </location>
</feature>
<dbReference type="InterPro" id="IPR028994">
    <property type="entry name" value="Integrin_alpha_N"/>
</dbReference>
<dbReference type="PANTHER" id="PTHR24026:SF126">
    <property type="entry name" value="PROTOCADHERIN FAT 4"/>
    <property type="match status" value="1"/>
</dbReference>
<feature type="domain" description="Cadherin" evidence="10">
    <location>
        <begin position="2657"/>
        <end position="2768"/>
    </location>
</feature>
<dbReference type="InterPro" id="IPR013519">
    <property type="entry name" value="Int_alpha_beta-p"/>
</dbReference>
<dbReference type="PROSITE" id="PS51470">
    <property type="entry name" value="FG_GAP"/>
    <property type="match status" value="4"/>
</dbReference>
<feature type="transmembrane region" description="Helical" evidence="9">
    <location>
        <begin position="5029"/>
        <end position="5053"/>
    </location>
</feature>
<feature type="compositionally biased region" description="Polar residues" evidence="8">
    <location>
        <begin position="5376"/>
        <end position="5387"/>
    </location>
</feature>
<dbReference type="SUPFAM" id="SSF69318">
    <property type="entry name" value="Integrin alpha N-terminal domain"/>
    <property type="match status" value="2"/>
</dbReference>
<feature type="domain" description="Cadherin" evidence="10">
    <location>
        <begin position="3129"/>
        <end position="3244"/>
    </location>
</feature>
<feature type="transmembrane region" description="Helical" evidence="9">
    <location>
        <begin position="4931"/>
        <end position="4955"/>
    </location>
</feature>
<keyword evidence="1 9" id="KW-0812">Transmembrane</keyword>
<feature type="domain" description="Cadherin" evidence="10">
    <location>
        <begin position="2788"/>
        <end position="2871"/>
    </location>
</feature>
<dbReference type="Gene3D" id="2.60.40.10">
    <property type="entry name" value="Immunoglobulins"/>
    <property type="match status" value="3"/>
</dbReference>
<feature type="domain" description="Cadherin" evidence="10">
    <location>
        <begin position="1867"/>
        <end position="1968"/>
    </location>
</feature>
<comment type="caution">
    <text evidence="12">The sequence shown here is derived from an EMBL/GenBank/DDBJ whole genome shotgun (WGS) entry which is preliminary data.</text>
</comment>
<dbReference type="SUPFAM" id="SSF81296">
    <property type="entry name" value="E set domains"/>
    <property type="match status" value="1"/>
</dbReference>
<accession>A0A5A8C7K1</accession>
<feature type="domain" description="Cadherin" evidence="10">
    <location>
        <begin position="1668"/>
        <end position="1769"/>
    </location>
</feature>
<dbReference type="PROSITE" id="PS50923">
    <property type="entry name" value="SUSHI"/>
    <property type="match status" value="1"/>
</dbReference>
<feature type="domain" description="Sushi" evidence="11">
    <location>
        <begin position="1176"/>
        <end position="1228"/>
    </location>
</feature>
<dbReference type="Proteomes" id="UP000323011">
    <property type="component" value="Unassembled WGS sequence"/>
</dbReference>
<feature type="transmembrane region" description="Helical" evidence="9">
    <location>
        <begin position="5127"/>
        <end position="5144"/>
    </location>
</feature>
<dbReference type="SUPFAM" id="SSF49313">
    <property type="entry name" value="Cadherin-like"/>
    <property type="match status" value="15"/>
</dbReference>
<feature type="repeat" description="FG-GAP" evidence="7">
    <location>
        <begin position="311"/>
        <end position="368"/>
    </location>
</feature>
<feature type="domain" description="Cadherin" evidence="10">
    <location>
        <begin position="1236"/>
        <end position="1348"/>
    </location>
</feature>
<dbReference type="Pfam" id="PF01833">
    <property type="entry name" value="TIG"/>
    <property type="match status" value="3"/>
</dbReference>
<dbReference type="CDD" id="cd00102">
    <property type="entry name" value="IPT"/>
    <property type="match status" value="1"/>
</dbReference>
<dbReference type="EMBL" id="VLTN01000049">
    <property type="protein sequence ID" value="KAA0148838.1"/>
    <property type="molecule type" value="Genomic_DNA"/>
</dbReference>
<dbReference type="SMART" id="SM00112">
    <property type="entry name" value="CA"/>
    <property type="match status" value="16"/>
</dbReference>
<organism evidence="12 13">
    <name type="scientific">Cafeteria roenbergensis</name>
    <name type="common">Marine flagellate</name>
    <dbReference type="NCBI Taxonomy" id="33653"/>
    <lineage>
        <taxon>Eukaryota</taxon>
        <taxon>Sar</taxon>
        <taxon>Stramenopiles</taxon>
        <taxon>Bigyra</taxon>
        <taxon>Opalozoa</taxon>
        <taxon>Bicosoecida</taxon>
        <taxon>Cafeteriaceae</taxon>
        <taxon>Cafeteria</taxon>
    </lineage>
</organism>
<dbReference type="PROSITE" id="PS50268">
    <property type="entry name" value="CADHERIN_2"/>
    <property type="match status" value="17"/>
</dbReference>
<evidence type="ECO:0000313" key="13">
    <source>
        <dbReference type="Proteomes" id="UP000323011"/>
    </source>
</evidence>
<keyword evidence="5" id="KW-1015">Disulfide bond</keyword>
<dbReference type="GO" id="GO:0005509">
    <property type="term" value="F:calcium ion binding"/>
    <property type="evidence" value="ECO:0007669"/>
    <property type="project" value="InterPro"/>
</dbReference>
<feature type="compositionally biased region" description="Basic and acidic residues" evidence="8">
    <location>
        <begin position="5323"/>
        <end position="5332"/>
    </location>
</feature>
<feature type="domain" description="Cadherin" evidence="10">
    <location>
        <begin position="2407"/>
        <end position="2534"/>
    </location>
</feature>
<dbReference type="PRINTS" id="PR00205">
    <property type="entry name" value="CADHERIN"/>
</dbReference>
<evidence type="ECO:0000313" key="12">
    <source>
        <dbReference type="EMBL" id="KAA0148838.1"/>
    </source>
</evidence>
<dbReference type="CDD" id="cd11304">
    <property type="entry name" value="Cadherin_repeat"/>
    <property type="match status" value="16"/>
</dbReference>
<feature type="region of interest" description="Disordered" evidence="8">
    <location>
        <begin position="2547"/>
        <end position="2566"/>
    </location>
</feature>
<feature type="transmembrane region" description="Helical" evidence="9">
    <location>
        <begin position="4872"/>
        <end position="4889"/>
    </location>
</feature>
<feature type="repeat" description="FG-GAP" evidence="7">
    <location>
        <begin position="694"/>
        <end position="756"/>
    </location>
</feature>
<evidence type="ECO:0000256" key="7">
    <source>
        <dbReference type="PROSITE-ProRule" id="PRU00803"/>
    </source>
</evidence>
<keyword evidence="9" id="KW-0472">Membrane</keyword>
<feature type="transmembrane region" description="Helical" evidence="9">
    <location>
        <begin position="4975"/>
        <end position="4995"/>
    </location>
</feature>
<feature type="region of interest" description="Disordered" evidence="8">
    <location>
        <begin position="5323"/>
        <end position="5432"/>
    </location>
</feature>
<keyword evidence="13" id="KW-1185">Reference proteome</keyword>
<dbReference type="InterPro" id="IPR013783">
    <property type="entry name" value="Ig-like_fold"/>
</dbReference>
<evidence type="ECO:0000256" key="6">
    <source>
        <dbReference type="ARBA" id="ARBA00023180"/>
    </source>
</evidence>
<feature type="domain" description="Cadherin" evidence="10">
    <location>
        <begin position="2305"/>
        <end position="2408"/>
    </location>
</feature>
<dbReference type="InterPro" id="IPR040853">
    <property type="entry name" value="RapA2_cadherin-like"/>
</dbReference>
<proteinExistence type="predicted"/>
<evidence type="ECO:0000256" key="2">
    <source>
        <dbReference type="ARBA" id="ARBA00022729"/>
    </source>
</evidence>
<keyword evidence="3" id="KW-0677">Repeat</keyword>
<dbReference type="InterPro" id="IPR002909">
    <property type="entry name" value="IPT_dom"/>
</dbReference>
<feature type="domain" description="Cadherin" evidence="10">
    <location>
        <begin position="1342"/>
        <end position="1445"/>
    </location>
</feature>
<keyword evidence="4 9" id="KW-1133">Transmembrane helix</keyword>
<dbReference type="PANTHER" id="PTHR24026">
    <property type="entry name" value="FAT ATYPICAL CADHERIN-RELATED"/>
    <property type="match status" value="1"/>
</dbReference>
<gene>
    <name evidence="12" type="ORF">FNF29_06463</name>
</gene>
<feature type="domain" description="Cadherin" evidence="10">
    <location>
        <begin position="1565"/>
        <end position="1668"/>
    </location>
</feature>
<feature type="domain" description="Cadherin" evidence="10">
    <location>
        <begin position="2873"/>
        <end position="2996"/>
    </location>
</feature>
<evidence type="ECO:0000259" key="10">
    <source>
        <dbReference type="PROSITE" id="PS50268"/>
    </source>
</evidence>
<dbReference type="InterPro" id="IPR013517">
    <property type="entry name" value="FG-GAP"/>
</dbReference>
<feature type="compositionally biased region" description="Polar residues" evidence="8">
    <location>
        <begin position="5412"/>
        <end position="5423"/>
    </location>
</feature>
<dbReference type="InterPro" id="IPR014756">
    <property type="entry name" value="Ig_E-set"/>
</dbReference>
<feature type="domain" description="Cadherin" evidence="10">
    <location>
        <begin position="1770"/>
        <end position="1868"/>
    </location>
</feature>
<dbReference type="GO" id="GO:0005886">
    <property type="term" value="C:plasma membrane"/>
    <property type="evidence" value="ECO:0007669"/>
    <property type="project" value="UniProtKB-SubCell"/>
</dbReference>
<dbReference type="InterPro" id="IPR002126">
    <property type="entry name" value="Cadherin-like_dom"/>
</dbReference>
<evidence type="ECO:0000256" key="9">
    <source>
        <dbReference type="SAM" id="Phobius"/>
    </source>
</evidence>
<dbReference type="CDD" id="cd00033">
    <property type="entry name" value="CCP"/>
    <property type="match status" value="1"/>
</dbReference>
<keyword evidence="6" id="KW-0325">Glycoprotein</keyword>
<evidence type="ECO:0000256" key="1">
    <source>
        <dbReference type="ARBA" id="ARBA00022692"/>
    </source>
</evidence>
<feature type="transmembrane region" description="Helical" evidence="9">
    <location>
        <begin position="5101"/>
        <end position="5121"/>
    </location>
</feature>
<feature type="repeat" description="FG-GAP" evidence="7">
    <location>
        <begin position="51"/>
        <end position="113"/>
    </location>
</feature>
<dbReference type="Pfam" id="PF00028">
    <property type="entry name" value="Cadherin"/>
    <property type="match status" value="4"/>
</dbReference>
<evidence type="ECO:0000256" key="8">
    <source>
        <dbReference type="SAM" id="MobiDB-lite"/>
    </source>
</evidence>
<feature type="domain" description="Cadherin" evidence="10">
    <location>
        <begin position="2535"/>
        <end position="2649"/>
    </location>
</feature>
<feature type="transmembrane region" description="Helical" evidence="9">
    <location>
        <begin position="5274"/>
        <end position="5295"/>
    </location>
</feature>
<feature type="domain" description="Cadherin" evidence="10">
    <location>
        <begin position="2159"/>
        <end position="2271"/>
    </location>
</feature>
<dbReference type="InterPro" id="IPR000436">
    <property type="entry name" value="Sushi_SCR_CCP_dom"/>
</dbReference>
<evidence type="ECO:0000256" key="4">
    <source>
        <dbReference type="ARBA" id="ARBA00022989"/>
    </source>
</evidence>
<dbReference type="Pfam" id="PF01839">
    <property type="entry name" value="FG-GAP"/>
    <property type="match status" value="2"/>
</dbReference>
<feature type="domain" description="Cadherin" evidence="10">
    <location>
        <begin position="1477"/>
        <end position="1564"/>
    </location>
</feature>
<dbReference type="Gene3D" id="2.130.10.130">
    <property type="entry name" value="Integrin alpha, N-terminal"/>
    <property type="match status" value="4"/>
</dbReference>
<evidence type="ECO:0000256" key="5">
    <source>
        <dbReference type="ARBA" id="ARBA00023157"/>
    </source>
</evidence>